<dbReference type="InterPro" id="IPR038772">
    <property type="entry name" value="Sph/SMPD2-like"/>
</dbReference>
<dbReference type="FunFam" id="3.60.10.10:FF:000059">
    <property type="entry name" value="Inositol phosphosphingolipids phospholipase C"/>
    <property type="match status" value="1"/>
</dbReference>
<dbReference type="FunCoup" id="W2RUJ4">
    <property type="interactions" value="72"/>
</dbReference>
<evidence type="ECO:0000256" key="7">
    <source>
        <dbReference type="ARBA" id="ARBA00022801"/>
    </source>
</evidence>
<dbReference type="OrthoDB" id="387657at2759"/>
<feature type="compositionally biased region" description="Polar residues" evidence="13">
    <location>
        <begin position="335"/>
        <end position="346"/>
    </location>
</feature>
<protein>
    <recommendedName>
        <fullName evidence="15">Endonuclease/exonuclease/phosphatase domain-containing protein</fullName>
    </recommendedName>
</protein>
<keyword evidence="17" id="KW-1185">Reference proteome</keyword>
<sequence length="500" mass="56819">MEYLEAKSHDGSPESIHVLTLNCWGLKYLSKYRSERLSEIGKRLAGFAPRLDIVGLQECWTYADYLSIRESTSHVLPYAKFYHSGIFGGGLAVFSRWPIEDSSMCRYPLNGRPTAFFRGDWFVGKGVACAKIRLPDRQVIEVFNTHLHAPYESEPNDSYICHRTAQAWEIAKLMRDATERGSLVLGLGDFNMVPLSFAHVLIESRGGVRDVWRTVKPDSSIGASIDAAEKDRRHRMDEKATPTVEESLEHHGHTCDSALNTWRWNEAHRKALDKGRDRTIEPDQPDPRAKRLDYIFFSGFEAGWTVEDVSVALTERHPSIRCSLSDHFAVRTLVKRSSSPPESTKTVEVRGPLQNPDERSPSKDIVDLDATNLEHAISKVPSKFNIESSFYEQILAMIDKYALRERKQRRYRLLHFVGAAIVSIGCFIAIWWSPRNYVSFLLLILSTFGIMAGTVDGLIGGLFVGSELRALAEFEWEVRNAWQLAGGPRQHDRALKDWYD</sequence>
<feature type="region of interest" description="Disordered" evidence="13">
    <location>
        <begin position="230"/>
        <end position="252"/>
    </location>
</feature>
<dbReference type="InParanoid" id="W2RUJ4"/>
<reference evidence="16 17" key="1">
    <citation type="submission" date="2013-03" db="EMBL/GenBank/DDBJ databases">
        <title>The Genome Sequence of Phialophora europaea CBS 101466.</title>
        <authorList>
            <consortium name="The Broad Institute Genomics Platform"/>
            <person name="Cuomo C."/>
            <person name="de Hoog S."/>
            <person name="Gorbushina A."/>
            <person name="Walker B."/>
            <person name="Young S.K."/>
            <person name="Zeng Q."/>
            <person name="Gargeya S."/>
            <person name="Fitzgerald M."/>
            <person name="Haas B."/>
            <person name="Abouelleil A."/>
            <person name="Allen A.W."/>
            <person name="Alvarado L."/>
            <person name="Arachchi H.M."/>
            <person name="Berlin A.M."/>
            <person name="Chapman S.B."/>
            <person name="Gainer-Dewar J."/>
            <person name="Goldberg J."/>
            <person name="Griggs A."/>
            <person name="Gujja S."/>
            <person name="Hansen M."/>
            <person name="Howarth C."/>
            <person name="Imamovic A."/>
            <person name="Ireland A."/>
            <person name="Larimer J."/>
            <person name="McCowan C."/>
            <person name="Murphy C."/>
            <person name="Pearson M."/>
            <person name="Poon T.W."/>
            <person name="Priest M."/>
            <person name="Roberts A."/>
            <person name="Saif S."/>
            <person name="Shea T."/>
            <person name="Sisk P."/>
            <person name="Sykes S."/>
            <person name="Wortman J."/>
            <person name="Nusbaum C."/>
            <person name="Birren B."/>
        </authorList>
    </citation>
    <scope>NUCLEOTIDE SEQUENCE [LARGE SCALE GENOMIC DNA]</scope>
    <source>
        <strain evidence="16 17">CBS 101466</strain>
    </source>
</reference>
<evidence type="ECO:0000313" key="16">
    <source>
        <dbReference type="EMBL" id="ETN39428.1"/>
    </source>
</evidence>
<dbReference type="VEuPathDB" id="FungiDB:HMPREF1541_05651"/>
<keyword evidence="6" id="KW-0479">Metal-binding</keyword>
<dbReference type="eggNOG" id="KOG3873">
    <property type="taxonomic scope" value="Eukaryota"/>
</dbReference>
<evidence type="ECO:0000256" key="3">
    <source>
        <dbReference type="ARBA" id="ARBA00004991"/>
    </source>
</evidence>
<dbReference type="Pfam" id="PF03372">
    <property type="entry name" value="Exo_endo_phos"/>
    <property type="match status" value="1"/>
</dbReference>
<dbReference type="RefSeq" id="XP_008718213.1">
    <property type="nucleotide sequence ID" value="XM_008719991.1"/>
</dbReference>
<dbReference type="HOGENOM" id="CLU_034001_0_0_1"/>
<keyword evidence="10 14" id="KW-1133">Transmembrane helix</keyword>
<dbReference type="GO" id="GO:0000324">
    <property type="term" value="C:fungal-type vacuole"/>
    <property type="evidence" value="ECO:0007669"/>
    <property type="project" value="EnsemblFungi"/>
</dbReference>
<dbReference type="GO" id="GO:0016020">
    <property type="term" value="C:membrane"/>
    <property type="evidence" value="ECO:0007669"/>
    <property type="project" value="UniProtKB-SubCell"/>
</dbReference>
<dbReference type="PANTHER" id="PTHR16320:SF24">
    <property type="entry name" value="PHOSPHODIESTERASE, PUTATIVE-RELATED"/>
    <property type="match status" value="1"/>
</dbReference>
<dbReference type="Gene3D" id="3.60.10.10">
    <property type="entry name" value="Endonuclease/exonuclease/phosphatase"/>
    <property type="match status" value="1"/>
</dbReference>
<evidence type="ECO:0000256" key="9">
    <source>
        <dbReference type="ARBA" id="ARBA00022919"/>
    </source>
</evidence>
<comment type="subcellular location">
    <subcellularLocation>
        <location evidence="1">Membrane</location>
        <topology evidence="1">Multi-pass membrane protein</topology>
    </subcellularLocation>
</comment>
<comment type="similarity">
    <text evidence="4">Belongs to the neutral sphingomyelinase family.</text>
</comment>
<evidence type="ECO:0000256" key="5">
    <source>
        <dbReference type="ARBA" id="ARBA00022692"/>
    </source>
</evidence>
<keyword evidence="8" id="KW-0460">Magnesium</keyword>
<feature type="region of interest" description="Disordered" evidence="13">
    <location>
        <begin position="335"/>
        <end position="362"/>
    </location>
</feature>
<evidence type="ECO:0000256" key="4">
    <source>
        <dbReference type="ARBA" id="ARBA00006335"/>
    </source>
</evidence>
<proteinExistence type="inferred from homology"/>
<evidence type="ECO:0000256" key="12">
    <source>
        <dbReference type="ARBA" id="ARBA00023136"/>
    </source>
</evidence>
<comment type="pathway">
    <text evidence="3">Sphingolipid metabolism.</text>
</comment>
<feature type="domain" description="Endonuclease/exonuclease/phosphatase" evidence="15">
    <location>
        <begin position="19"/>
        <end position="327"/>
    </location>
</feature>
<keyword evidence="5 14" id="KW-0812">Transmembrane</keyword>
<evidence type="ECO:0000256" key="14">
    <source>
        <dbReference type="SAM" id="Phobius"/>
    </source>
</evidence>
<evidence type="ECO:0000256" key="2">
    <source>
        <dbReference type="ARBA" id="ARBA00004760"/>
    </source>
</evidence>
<accession>W2RUJ4</accession>
<evidence type="ECO:0000256" key="13">
    <source>
        <dbReference type="SAM" id="MobiDB-lite"/>
    </source>
</evidence>
<dbReference type="GO" id="GO:0004767">
    <property type="term" value="F:sphingomyelin phosphodiesterase activity"/>
    <property type="evidence" value="ECO:0007669"/>
    <property type="project" value="InterPro"/>
</dbReference>
<feature type="transmembrane region" description="Helical" evidence="14">
    <location>
        <begin position="438"/>
        <end position="464"/>
    </location>
</feature>
<keyword evidence="12 14" id="KW-0472">Membrane</keyword>
<keyword evidence="11" id="KW-0443">Lipid metabolism</keyword>
<dbReference type="STRING" id="1220924.W2RUJ4"/>
<comment type="pathway">
    <text evidence="2">Lipid metabolism; sphingolipid metabolism.</text>
</comment>
<evidence type="ECO:0000256" key="10">
    <source>
        <dbReference type="ARBA" id="ARBA00022989"/>
    </source>
</evidence>
<dbReference type="GO" id="GO:0071944">
    <property type="term" value="C:cell periphery"/>
    <property type="evidence" value="ECO:0007669"/>
    <property type="project" value="EnsemblFungi"/>
</dbReference>
<dbReference type="SUPFAM" id="SSF56219">
    <property type="entry name" value="DNase I-like"/>
    <property type="match status" value="1"/>
</dbReference>
<organism evidence="16 17">
    <name type="scientific">Cyphellophora europaea (strain CBS 101466)</name>
    <name type="common">Phialophora europaea</name>
    <dbReference type="NCBI Taxonomy" id="1220924"/>
    <lineage>
        <taxon>Eukaryota</taxon>
        <taxon>Fungi</taxon>
        <taxon>Dikarya</taxon>
        <taxon>Ascomycota</taxon>
        <taxon>Pezizomycotina</taxon>
        <taxon>Eurotiomycetes</taxon>
        <taxon>Chaetothyriomycetidae</taxon>
        <taxon>Chaetothyriales</taxon>
        <taxon>Cyphellophoraceae</taxon>
        <taxon>Cyphellophora</taxon>
    </lineage>
</organism>
<dbReference type="GeneID" id="19972990"/>
<dbReference type="GO" id="GO:0046872">
    <property type="term" value="F:metal ion binding"/>
    <property type="evidence" value="ECO:0007669"/>
    <property type="project" value="UniProtKB-KW"/>
</dbReference>
<evidence type="ECO:0000256" key="6">
    <source>
        <dbReference type="ARBA" id="ARBA00022723"/>
    </source>
</evidence>
<evidence type="ECO:0000259" key="15">
    <source>
        <dbReference type="Pfam" id="PF03372"/>
    </source>
</evidence>
<dbReference type="PANTHER" id="PTHR16320">
    <property type="entry name" value="SPHINGOMYELINASE FAMILY MEMBER"/>
    <property type="match status" value="1"/>
</dbReference>
<evidence type="ECO:0000256" key="1">
    <source>
        <dbReference type="ARBA" id="ARBA00004141"/>
    </source>
</evidence>
<dbReference type="GO" id="GO:0006665">
    <property type="term" value="P:sphingolipid metabolic process"/>
    <property type="evidence" value="ECO:0007669"/>
    <property type="project" value="UniProtKB-KW"/>
</dbReference>
<evidence type="ECO:0000256" key="8">
    <source>
        <dbReference type="ARBA" id="ARBA00022842"/>
    </source>
</evidence>
<evidence type="ECO:0000256" key="11">
    <source>
        <dbReference type="ARBA" id="ARBA00023098"/>
    </source>
</evidence>
<keyword evidence="9" id="KW-0746">Sphingolipid metabolism</keyword>
<dbReference type="InterPro" id="IPR036691">
    <property type="entry name" value="Endo/exonu/phosph_ase_sf"/>
</dbReference>
<gene>
    <name evidence="16" type="ORF">HMPREF1541_05651</name>
</gene>
<feature type="transmembrane region" description="Helical" evidence="14">
    <location>
        <begin position="413"/>
        <end position="432"/>
    </location>
</feature>
<dbReference type="GO" id="GO:0052714">
    <property type="term" value="F:mannosyl-inositol phosphorylceramide phospholipase activity"/>
    <property type="evidence" value="ECO:0007669"/>
    <property type="project" value="EnsemblFungi"/>
</dbReference>
<name>W2RUJ4_CYPE1</name>
<dbReference type="Proteomes" id="UP000030752">
    <property type="component" value="Unassembled WGS sequence"/>
</dbReference>
<dbReference type="InterPro" id="IPR005135">
    <property type="entry name" value="Endo/exonuclease/phosphatase"/>
</dbReference>
<feature type="compositionally biased region" description="Basic and acidic residues" evidence="13">
    <location>
        <begin position="230"/>
        <end position="240"/>
    </location>
</feature>
<dbReference type="EMBL" id="KB822721">
    <property type="protein sequence ID" value="ETN39428.1"/>
    <property type="molecule type" value="Genomic_DNA"/>
</dbReference>
<dbReference type="AlphaFoldDB" id="W2RUJ4"/>
<evidence type="ECO:0000313" key="17">
    <source>
        <dbReference type="Proteomes" id="UP000030752"/>
    </source>
</evidence>
<keyword evidence="7" id="KW-0378">Hydrolase</keyword>